<accession>A0A8J2PZ95</accession>
<gene>
    <name evidence="3" type="ORF">AFUS01_LOCUS47568</name>
</gene>
<evidence type="ECO:0000313" key="3">
    <source>
        <dbReference type="EMBL" id="CAG7838619.1"/>
    </source>
</evidence>
<organism evidence="3 4">
    <name type="scientific">Allacma fusca</name>
    <dbReference type="NCBI Taxonomy" id="39272"/>
    <lineage>
        <taxon>Eukaryota</taxon>
        <taxon>Metazoa</taxon>
        <taxon>Ecdysozoa</taxon>
        <taxon>Arthropoda</taxon>
        <taxon>Hexapoda</taxon>
        <taxon>Collembola</taxon>
        <taxon>Symphypleona</taxon>
        <taxon>Sminthuridae</taxon>
        <taxon>Allacma</taxon>
    </lineage>
</organism>
<dbReference type="OrthoDB" id="200110at2759"/>
<reference evidence="3" key="1">
    <citation type="submission" date="2021-06" db="EMBL/GenBank/DDBJ databases">
        <authorList>
            <person name="Hodson N. C."/>
            <person name="Mongue J. A."/>
            <person name="Jaron S. K."/>
        </authorList>
    </citation>
    <scope>NUCLEOTIDE SEQUENCE</scope>
</reference>
<dbReference type="PANTHER" id="PTHR33663:SF2">
    <property type="entry name" value="COILED-COIL DOMAIN-CONTAINING PROTEIN 177"/>
    <property type="match status" value="1"/>
</dbReference>
<dbReference type="InterPro" id="IPR029090">
    <property type="entry name" value="DUF4659"/>
</dbReference>
<sequence>MSINLDNFEGDFARVTPYVLTCPTSLEACAKLRVQPKDLIYRSIEEYEEIYSDLPLNQVYEIYEEHETRRQGLLLKCRKMRDEIQRKDRNASNLGVTFKEECNNVRYSSDTESQDEDKKPNVYPSRSMPDLRTNLDFRKVRLSPREYCPCQFQFDDEQICHSYLQGYCDLPTRANLSEEDRKILECLALKKGRALEWDKKSQEVRKKLEREQLRRCREEELLTQRWQDRLTEKRKVENIENARRYMEIQEKWNHSRENLQRQLYDRDKRLQKYLEDLNHHKRIHILEKQKAEALRQFEVGKAIEKLMEEDRTHRQRLREQLQKRMKDAELRKRRREVDYWRVCFLINCWMKINMCF</sequence>
<keyword evidence="4" id="KW-1185">Reference proteome</keyword>
<proteinExistence type="predicted"/>
<feature type="region of interest" description="Disordered" evidence="2">
    <location>
        <begin position="107"/>
        <end position="128"/>
    </location>
</feature>
<evidence type="ECO:0000256" key="2">
    <source>
        <dbReference type="SAM" id="MobiDB-lite"/>
    </source>
</evidence>
<evidence type="ECO:0000256" key="1">
    <source>
        <dbReference type="SAM" id="Coils"/>
    </source>
</evidence>
<dbReference type="AlphaFoldDB" id="A0A8J2PZ95"/>
<dbReference type="Proteomes" id="UP000708208">
    <property type="component" value="Unassembled WGS sequence"/>
</dbReference>
<name>A0A8J2PZ95_9HEXA</name>
<dbReference type="EMBL" id="CAJVCH010571825">
    <property type="protein sequence ID" value="CAG7838619.1"/>
    <property type="molecule type" value="Genomic_DNA"/>
</dbReference>
<comment type="caution">
    <text evidence="3">The sequence shown here is derived from an EMBL/GenBank/DDBJ whole genome shotgun (WGS) entry which is preliminary data.</text>
</comment>
<protein>
    <submittedName>
        <fullName evidence="3">Uncharacterized protein</fullName>
    </submittedName>
</protein>
<evidence type="ECO:0000313" key="4">
    <source>
        <dbReference type="Proteomes" id="UP000708208"/>
    </source>
</evidence>
<dbReference type="PANTHER" id="PTHR33663">
    <property type="entry name" value="COILED-COIL DOMAIN-CONTAINING PROTEIN 177"/>
    <property type="match status" value="1"/>
</dbReference>
<keyword evidence="1" id="KW-0175">Coiled coil</keyword>
<feature type="coiled-coil region" evidence="1">
    <location>
        <begin position="303"/>
        <end position="338"/>
    </location>
</feature>